<dbReference type="GO" id="GO:0005634">
    <property type="term" value="C:nucleus"/>
    <property type="evidence" value="ECO:0007669"/>
    <property type="project" value="TreeGrafter"/>
</dbReference>
<dbReference type="GO" id="GO:0004843">
    <property type="term" value="F:cysteine-type deubiquitinase activity"/>
    <property type="evidence" value="ECO:0007669"/>
    <property type="project" value="UniProtKB-UniRule"/>
</dbReference>
<dbReference type="PROSITE" id="PS00972">
    <property type="entry name" value="USP_1"/>
    <property type="match status" value="1"/>
</dbReference>
<feature type="region of interest" description="Disordered" evidence="2">
    <location>
        <begin position="570"/>
        <end position="671"/>
    </location>
</feature>
<feature type="compositionally biased region" description="Basic and acidic residues" evidence="2">
    <location>
        <begin position="445"/>
        <end position="459"/>
    </location>
</feature>
<feature type="compositionally biased region" description="Polar residues" evidence="2">
    <location>
        <begin position="373"/>
        <end position="387"/>
    </location>
</feature>
<dbReference type="Pfam" id="PF00443">
    <property type="entry name" value="UCH"/>
    <property type="match status" value="1"/>
</dbReference>
<comment type="caution">
    <text evidence="4">The sequence shown here is derived from an EMBL/GenBank/DDBJ whole genome shotgun (WGS) entry which is preliminary data.</text>
</comment>
<comment type="similarity">
    <text evidence="1">Belongs to the peptidase C19 family.</text>
</comment>
<dbReference type="InterPro" id="IPR038765">
    <property type="entry name" value="Papain-like_cys_pep_sf"/>
</dbReference>
<dbReference type="FunFam" id="3.90.70.10:FF:000119">
    <property type="entry name" value="Ubiquitin specific peptidase 36"/>
    <property type="match status" value="1"/>
</dbReference>
<dbReference type="GO" id="GO:0006508">
    <property type="term" value="P:proteolysis"/>
    <property type="evidence" value="ECO:0007669"/>
    <property type="project" value="UniProtKB-KW"/>
</dbReference>
<dbReference type="Proteomes" id="UP001333110">
    <property type="component" value="Unassembled WGS sequence"/>
</dbReference>
<accession>A0AAN7MIR8</accession>
<feature type="region of interest" description="Disordered" evidence="2">
    <location>
        <begin position="366"/>
        <end position="394"/>
    </location>
</feature>
<feature type="compositionally biased region" description="Basic residues" evidence="2">
    <location>
        <begin position="572"/>
        <end position="583"/>
    </location>
</feature>
<keyword evidence="5" id="KW-1185">Reference proteome</keyword>
<protein>
    <recommendedName>
        <fullName evidence="1">Ubiquitin carboxyl-terminal hydrolase</fullName>
        <ecNumber evidence="1">3.4.19.12</ecNumber>
    </recommendedName>
</protein>
<dbReference type="InterPro" id="IPR050164">
    <property type="entry name" value="Peptidase_C19"/>
</dbReference>
<keyword evidence="1" id="KW-0645">Protease</keyword>
<proteinExistence type="inferred from homology"/>
<dbReference type="EMBL" id="JAUNZN010000042">
    <property type="protein sequence ID" value="KAK4806414.1"/>
    <property type="molecule type" value="Genomic_DNA"/>
</dbReference>
<dbReference type="PANTHER" id="PTHR24006">
    <property type="entry name" value="UBIQUITIN CARBOXYL-TERMINAL HYDROLASE"/>
    <property type="match status" value="1"/>
</dbReference>
<keyword evidence="1" id="KW-0833">Ubl conjugation pathway</keyword>
<comment type="catalytic activity">
    <reaction evidence="1">
        <text>Thiol-dependent hydrolysis of ester, thioester, amide, peptide and isopeptide bonds formed by the C-terminal Gly of ubiquitin (a 76-residue protein attached to proteins as an intracellular targeting signal).</text>
        <dbReference type="EC" id="3.4.19.12"/>
    </reaction>
</comment>
<dbReference type="EC" id="3.4.19.12" evidence="1"/>
<dbReference type="SUPFAM" id="SSF54001">
    <property type="entry name" value="Cysteine proteinases"/>
    <property type="match status" value="1"/>
</dbReference>
<dbReference type="PROSITE" id="PS50235">
    <property type="entry name" value="USP_3"/>
    <property type="match status" value="1"/>
</dbReference>
<dbReference type="GO" id="GO:0016579">
    <property type="term" value="P:protein deubiquitination"/>
    <property type="evidence" value="ECO:0007669"/>
    <property type="project" value="InterPro"/>
</dbReference>
<evidence type="ECO:0000313" key="5">
    <source>
        <dbReference type="Proteomes" id="UP001333110"/>
    </source>
</evidence>
<feature type="region of interest" description="Disordered" evidence="2">
    <location>
        <begin position="498"/>
        <end position="553"/>
    </location>
</feature>
<evidence type="ECO:0000313" key="4">
    <source>
        <dbReference type="EMBL" id="KAK4806414.1"/>
    </source>
</evidence>
<feature type="domain" description="USP" evidence="3">
    <location>
        <begin position="39"/>
        <end position="340"/>
    </location>
</feature>
<feature type="compositionally biased region" description="Low complexity" evidence="2">
    <location>
        <begin position="599"/>
        <end position="611"/>
    </location>
</feature>
<dbReference type="InterPro" id="IPR028889">
    <property type="entry name" value="USP"/>
</dbReference>
<reference evidence="4 5" key="1">
    <citation type="journal article" date="2023" name="J. Hered.">
        <title>Chromosome-level genome of the wood stork (Mycteria americana) provides insight into avian chromosome evolution.</title>
        <authorList>
            <person name="Flamio R. Jr."/>
            <person name="Ramstad K.M."/>
        </authorList>
    </citation>
    <scope>NUCLEOTIDE SEQUENCE [LARGE SCALE GENOMIC DNA]</scope>
    <source>
        <strain evidence="4">JAX WOST 10</strain>
    </source>
</reference>
<dbReference type="InterPro" id="IPR018200">
    <property type="entry name" value="USP_CS"/>
</dbReference>
<evidence type="ECO:0000256" key="2">
    <source>
        <dbReference type="SAM" id="MobiDB-lite"/>
    </source>
</evidence>
<dbReference type="GO" id="GO:0005829">
    <property type="term" value="C:cytosol"/>
    <property type="evidence" value="ECO:0007669"/>
    <property type="project" value="TreeGrafter"/>
</dbReference>
<dbReference type="CDD" id="cd02661">
    <property type="entry name" value="Peptidase_C19E"/>
    <property type="match status" value="1"/>
</dbReference>
<keyword evidence="1" id="KW-0788">Thiol protease</keyword>
<gene>
    <name evidence="4" type="ORF">QYF61_016264</name>
</gene>
<dbReference type="GO" id="GO:0042981">
    <property type="term" value="P:regulation of apoptotic process"/>
    <property type="evidence" value="ECO:0007669"/>
    <property type="project" value="TreeGrafter"/>
</dbReference>
<sequence length="770" mass="85735">MAAMGNDSFIVEGMAPPQRILFPPEKICMDWQQRQRAGAGLYNLGNTCFLNSVLQCLTYTPPLANYLLSREHSQSCRQQGFCMMCIMEAHVNKVLRASVRVIQPSAVITVLTRIGEHFRLGMQEDAHEFLRYTVDAMQRACLSGSSDLDISSQATTIVHQIFGGFLRSRVTCLSCKAVSDSYEAFLDVPLHIKAASSVTAALQDFVKPERLDGENCFKCSKCDKMVAASKRFTVHRAPKVLTVCLKRFEDFTGRKIGKLVEYPEYLDLRPYMSQTAGEPLLYTLYAVLVHSGGSCHAGHYFCYTKASNGLWYEMNDASVDGRGIDTVLRQQAYLLFYVSRWRADSKQAGSVGPQALPHRTKDVAVGMEDSPEDSNSSATASTSQLSWAGTREGSAGRPWPIWPGGLSITSYVGFCLHRFFCGCVRLVSRRKAACPVCSQPFDRVLHSVPDDHNKEEHRFSPSSRCQRNGAGERARSRSPQWGKDLRSWFVDTTDYDDSTWRKRRRTSPPSRGCTPRDNTAPGPSKGSPQLAPAPCAAGEQTLPTQREESRSLQQGYGLCSRFLEIMDDHDSTRRRRRTTRKTSSRCGDQSPRDDAAAGPSNASSKRSPSPRAAREETQQRRRERSRSPRCGCDLRSQFLEITDDQDSTRRRRRTTTRNASSQRPNGLDDGAECTLSKLADDSRLGGVALGPGGRAAVPRDLGRLERWAGRDLMQFSKGKCQGCCAADEQQHRLPRELMESPPLEMCHSPLDMVMDKRLQVALLEQGGGST</sequence>
<organism evidence="4 5">
    <name type="scientific">Mycteria americana</name>
    <name type="common">Wood stork</name>
    <dbReference type="NCBI Taxonomy" id="33587"/>
    <lineage>
        <taxon>Eukaryota</taxon>
        <taxon>Metazoa</taxon>
        <taxon>Chordata</taxon>
        <taxon>Craniata</taxon>
        <taxon>Vertebrata</taxon>
        <taxon>Euteleostomi</taxon>
        <taxon>Archelosauria</taxon>
        <taxon>Archosauria</taxon>
        <taxon>Dinosauria</taxon>
        <taxon>Saurischia</taxon>
        <taxon>Theropoda</taxon>
        <taxon>Coelurosauria</taxon>
        <taxon>Aves</taxon>
        <taxon>Neognathae</taxon>
        <taxon>Neoaves</taxon>
        <taxon>Aequornithes</taxon>
        <taxon>Ciconiiformes</taxon>
        <taxon>Ciconiidae</taxon>
        <taxon>Mycteria</taxon>
    </lineage>
</organism>
<dbReference type="InterPro" id="IPR001394">
    <property type="entry name" value="Peptidase_C19_UCH"/>
</dbReference>
<dbReference type="Gene3D" id="3.90.70.10">
    <property type="entry name" value="Cysteine proteinases"/>
    <property type="match status" value="1"/>
</dbReference>
<evidence type="ECO:0000259" key="3">
    <source>
        <dbReference type="PROSITE" id="PS50235"/>
    </source>
</evidence>
<keyword evidence="1" id="KW-0378">Hydrolase</keyword>
<dbReference type="PANTHER" id="PTHR24006:SF727">
    <property type="entry name" value="UBIQUITIN CARBOXYL-TERMINAL HYDROLASE 42"/>
    <property type="match status" value="1"/>
</dbReference>
<name>A0AAN7MIR8_MYCAM</name>
<feature type="region of interest" description="Disordered" evidence="2">
    <location>
        <begin position="445"/>
        <end position="479"/>
    </location>
</feature>
<dbReference type="PROSITE" id="PS00973">
    <property type="entry name" value="USP_2"/>
    <property type="match status" value="1"/>
</dbReference>
<evidence type="ECO:0000256" key="1">
    <source>
        <dbReference type="RuleBase" id="RU366025"/>
    </source>
</evidence>
<dbReference type="AlphaFoldDB" id="A0AAN7MIR8"/>